<keyword evidence="3" id="KW-1185">Reference proteome</keyword>
<comment type="caution">
    <text evidence="2">The sequence shown here is derived from an EMBL/GenBank/DDBJ whole genome shotgun (WGS) entry which is preliminary data.</text>
</comment>
<protein>
    <submittedName>
        <fullName evidence="2">DUF3606 domain-containing protein</fullName>
    </submittedName>
</protein>
<feature type="region of interest" description="Disordered" evidence="1">
    <location>
        <begin position="46"/>
        <end position="65"/>
    </location>
</feature>
<sequence>MADDRTNRGPQDRSRINLGEDYEVRYWTDKFGISKSQLEEAVRKAGSSAAAVEEELRRQTLSGDR</sequence>
<feature type="compositionally biased region" description="Basic and acidic residues" evidence="1">
    <location>
        <begin position="54"/>
        <end position="65"/>
    </location>
</feature>
<accession>A0ABW0P364</accession>
<dbReference type="InterPro" id="IPR022037">
    <property type="entry name" value="DUF3606"/>
</dbReference>
<evidence type="ECO:0000313" key="2">
    <source>
        <dbReference type="EMBL" id="MFC5506153.1"/>
    </source>
</evidence>
<name>A0ABW0P364_9HYPH</name>
<gene>
    <name evidence="2" type="ORF">ACFPN9_12890</name>
</gene>
<dbReference type="EMBL" id="JBHSLU010000035">
    <property type="protein sequence ID" value="MFC5506153.1"/>
    <property type="molecule type" value="Genomic_DNA"/>
</dbReference>
<dbReference type="RefSeq" id="WP_066720064.1">
    <property type="nucleotide sequence ID" value="NZ_JBHSLU010000035.1"/>
</dbReference>
<evidence type="ECO:0000256" key="1">
    <source>
        <dbReference type="SAM" id="MobiDB-lite"/>
    </source>
</evidence>
<dbReference type="Proteomes" id="UP001596060">
    <property type="component" value="Unassembled WGS sequence"/>
</dbReference>
<organism evidence="2 3">
    <name type="scientific">Bosea massiliensis</name>
    <dbReference type="NCBI Taxonomy" id="151419"/>
    <lineage>
        <taxon>Bacteria</taxon>
        <taxon>Pseudomonadati</taxon>
        <taxon>Pseudomonadota</taxon>
        <taxon>Alphaproteobacteria</taxon>
        <taxon>Hyphomicrobiales</taxon>
        <taxon>Boseaceae</taxon>
        <taxon>Bosea</taxon>
    </lineage>
</organism>
<dbReference type="Pfam" id="PF12244">
    <property type="entry name" value="DUF3606"/>
    <property type="match status" value="1"/>
</dbReference>
<evidence type="ECO:0000313" key="3">
    <source>
        <dbReference type="Proteomes" id="UP001596060"/>
    </source>
</evidence>
<proteinExistence type="predicted"/>
<reference evidence="3" key="1">
    <citation type="journal article" date="2019" name="Int. J. Syst. Evol. Microbiol.">
        <title>The Global Catalogue of Microorganisms (GCM) 10K type strain sequencing project: providing services to taxonomists for standard genome sequencing and annotation.</title>
        <authorList>
            <consortium name="The Broad Institute Genomics Platform"/>
            <consortium name="The Broad Institute Genome Sequencing Center for Infectious Disease"/>
            <person name="Wu L."/>
            <person name="Ma J."/>
        </authorList>
    </citation>
    <scope>NUCLEOTIDE SEQUENCE [LARGE SCALE GENOMIC DNA]</scope>
    <source>
        <strain evidence="3">CCUG 43117</strain>
    </source>
</reference>